<reference evidence="2 3" key="1">
    <citation type="journal article" date="2020" name="Nature">
        <title>Bacterial chemolithoautotrophy via manganese oxidation.</title>
        <authorList>
            <person name="Yu H."/>
            <person name="Leadbetter J.R."/>
        </authorList>
    </citation>
    <scope>NUCLEOTIDE SEQUENCE [LARGE SCALE GENOMIC DNA]</scope>
    <source>
        <strain evidence="2 3">Mn-1</strain>
    </source>
</reference>
<protein>
    <submittedName>
        <fullName evidence="2">Uncharacterized protein</fullName>
    </submittedName>
</protein>
<dbReference type="Gene3D" id="1.10.287.2610">
    <property type="match status" value="1"/>
</dbReference>
<dbReference type="RefSeq" id="WP_168057797.1">
    <property type="nucleotide sequence ID" value="NZ_VTOW01000001.1"/>
</dbReference>
<gene>
    <name evidence="2" type="ORF">MNODULE_01875</name>
</gene>
<evidence type="ECO:0000313" key="2">
    <source>
        <dbReference type="EMBL" id="NKE69500.1"/>
    </source>
</evidence>
<dbReference type="SUPFAM" id="SSF90257">
    <property type="entry name" value="Myosin rod fragments"/>
    <property type="match status" value="1"/>
</dbReference>
<dbReference type="AlphaFoldDB" id="A0A7X6DLP4"/>
<comment type="caution">
    <text evidence="2">The sequence shown here is derived from an EMBL/GenBank/DDBJ whole genome shotgun (WGS) entry which is preliminary data.</text>
</comment>
<proteinExistence type="predicted"/>
<accession>A0A7X6DLP4</accession>
<feature type="compositionally biased region" description="Basic residues" evidence="1">
    <location>
        <begin position="1"/>
        <end position="12"/>
    </location>
</feature>
<keyword evidence="3" id="KW-1185">Reference proteome</keyword>
<evidence type="ECO:0000313" key="3">
    <source>
        <dbReference type="Proteomes" id="UP000534783"/>
    </source>
</evidence>
<evidence type="ECO:0000256" key="1">
    <source>
        <dbReference type="SAM" id="MobiDB-lite"/>
    </source>
</evidence>
<sequence>MTQKTKTKKTAAPKKATATQTRKKTEGKPEEMIRLLKEVDDHLSSLGELYNEYKKAFEQVTHKLDQWEERFGRFNTLASRLAELESEIHDLTRGYLERIEALERRQANIEALERRLARMTEQEAA</sequence>
<dbReference type="Proteomes" id="UP000534783">
    <property type="component" value="Unassembled WGS sequence"/>
</dbReference>
<name>A0A7X6DLP4_9BACT</name>
<dbReference type="EMBL" id="VTOW01000001">
    <property type="protein sequence ID" value="NKE69500.1"/>
    <property type="molecule type" value="Genomic_DNA"/>
</dbReference>
<organism evidence="2 3">
    <name type="scientific">Candidatus Manganitrophus noduliformans</name>
    <dbReference type="NCBI Taxonomy" id="2606439"/>
    <lineage>
        <taxon>Bacteria</taxon>
        <taxon>Pseudomonadati</taxon>
        <taxon>Nitrospirota</taxon>
        <taxon>Nitrospiria</taxon>
        <taxon>Candidatus Troglogloeales</taxon>
        <taxon>Candidatus Manganitrophaceae</taxon>
        <taxon>Candidatus Manganitrophus</taxon>
    </lineage>
</organism>
<feature type="region of interest" description="Disordered" evidence="1">
    <location>
        <begin position="1"/>
        <end position="29"/>
    </location>
</feature>